<organism evidence="2 3">
    <name type="scientific">Deinococcus budaensis</name>
    <dbReference type="NCBI Taxonomy" id="1665626"/>
    <lineage>
        <taxon>Bacteria</taxon>
        <taxon>Thermotogati</taxon>
        <taxon>Deinococcota</taxon>
        <taxon>Deinococci</taxon>
        <taxon>Deinococcales</taxon>
        <taxon>Deinococcaceae</taxon>
        <taxon>Deinococcus</taxon>
    </lineage>
</organism>
<dbReference type="EMBL" id="JACHFN010000017">
    <property type="protein sequence ID" value="MBB5235905.1"/>
    <property type="molecule type" value="Genomic_DNA"/>
</dbReference>
<dbReference type="RefSeq" id="WP_184031512.1">
    <property type="nucleotide sequence ID" value="NZ_JACHFN010000017.1"/>
</dbReference>
<keyword evidence="3" id="KW-1185">Reference proteome</keyword>
<evidence type="ECO:0000313" key="3">
    <source>
        <dbReference type="Proteomes" id="UP000525389"/>
    </source>
</evidence>
<dbReference type="AlphaFoldDB" id="A0A7W8GHW1"/>
<feature type="signal peptide" evidence="1">
    <location>
        <begin position="1"/>
        <end position="17"/>
    </location>
</feature>
<evidence type="ECO:0000313" key="2">
    <source>
        <dbReference type="EMBL" id="MBB5235905.1"/>
    </source>
</evidence>
<evidence type="ECO:0000256" key="1">
    <source>
        <dbReference type="SAM" id="SignalP"/>
    </source>
</evidence>
<reference evidence="2 3" key="1">
    <citation type="submission" date="2020-08" db="EMBL/GenBank/DDBJ databases">
        <title>Genomic Encyclopedia of Type Strains, Phase IV (KMG-IV): sequencing the most valuable type-strain genomes for metagenomic binning, comparative biology and taxonomic classification.</title>
        <authorList>
            <person name="Goeker M."/>
        </authorList>
    </citation>
    <scope>NUCLEOTIDE SEQUENCE [LARGE SCALE GENOMIC DNA]</scope>
    <source>
        <strain evidence="2 3">DSM 101791</strain>
    </source>
</reference>
<proteinExistence type="predicted"/>
<protein>
    <submittedName>
        <fullName evidence="2">Uncharacterized protein</fullName>
    </submittedName>
</protein>
<gene>
    <name evidence="2" type="ORF">HNQ09_003369</name>
</gene>
<name>A0A7W8GHW1_9DEIO</name>
<feature type="chain" id="PRO_5031078527" evidence="1">
    <location>
        <begin position="18"/>
        <end position="97"/>
    </location>
</feature>
<keyword evidence="1" id="KW-0732">Signal</keyword>
<comment type="caution">
    <text evidence="2">The sequence shown here is derived from an EMBL/GenBank/DDBJ whole genome shotgun (WGS) entry which is preliminary data.</text>
</comment>
<dbReference type="Proteomes" id="UP000525389">
    <property type="component" value="Unassembled WGS sequence"/>
</dbReference>
<sequence>MKKILALLLLAGGMASAQWTTPTQKAADMVNRASCGSNGVSCVQEVEGYIHGSTPSPYNGGNYITRRSGTSTHYIATDRNVGESGGGGGGIAYLSQW</sequence>
<accession>A0A7W8GHW1</accession>